<dbReference type="GO" id="GO:0005886">
    <property type="term" value="C:plasma membrane"/>
    <property type="evidence" value="ECO:0007669"/>
    <property type="project" value="UniProtKB-SubCell"/>
</dbReference>
<evidence type="ECO:0000256" key="10">
    <source>
        <dbReference type="ARBA" id="ARBA00023065"/>
    </source>
</evidence>
<dbReference type="PANTHER" id="PTHR32361">
    <property type="entry name" value="FERRIC/CUPRIC REDUCTASE TRANSMEMBRANE COMPONENT"/>
    <property type="match status" value="1"/>
</dbReference>
<evidence type="ECO:0000313" key="16">
    <source>
        <dbReference type="EMBL" id="PMD15892.1"/>
    </source>
</evidence>
<dbReference type="InterPro" id="IPR013130">
    <property type="entry name" value="Fe3_Rdtase_TM_dom"/>
</dbReference>
<evidence type="ECO:0000256" key="11">
    <source>
        <dbReference type="ARBA" id="ARBA00023136"/>
    </source>
</evidence>
<feature type="transmembrane region" description="Helical" evidence="14">
    <location>
        <begin position="242"/>
        <end position="260"/>
    </location>
</feature>
<accession>A0A2J6PPE6</accession>
<keyword evidence="17" id="KW-1185">Reference proteome</keyword>
<evidence type="ECO:0000256" key="3">
    <source>
        <dbReference type="ARBA" id="ARBA00012668"/>
    </source>
</evidence>
<dbReference type="SFLD" id="SFLDG01168">
    <property type="entry name" value="Ferric_reductase_subgroup_(FRE"/>
    <property type="match status" value="1"/>
</dbReference>
<evidence type="ECO:0000256" key="12">
    <source>
        <dbReference type="ARBA" id="ARBA00048483"/>
    </source>
</evidence>
<keyword evidence="8 14" id="KW-1133">Transmembrane helix</keyword>
<evidence type="ECO:0000259" key="15">
    <source>
        <dbReference type="PROSITE" id="PS51384"/>
    </source>
</evidence>
<dbReference type="PANTHER" id="PTHR32361:SF23">
    <property type="entry name" value="FERRIC-CHELATE REDUCTASE"/>
    <property type="match status" value="1"/>
</dbReference>
<keyword evidence="7" id="KW-0249">Electron transport</keyword>
<feature type="transmembrane region" description="Helical" evidence="14">
    <location>
        <begin position="35"/>
        <end position="56"/>
    </location>
</feature>
<feature type="transmembrane region" description="Helical" evidence="14">
    <location>
        <begin position="272"/>
        <end position="292"/>
    </location>
</feature>
<dbReference type="SFLD" id="SFLDS00052">
    <property type="entry name" value="Ferric_Reductase_Domain"/>
    <property type="match status" value="1"/>
</dbReference>
<dbReference type="PROSITE" id="PS51384">
    <property type="entry name" value="FAD_FR"/>
    <property type="match status" value="1"/>
</dbReference>
<comment type="similarity">
    <text evidence="2">Belongs to the ferric reductase (FRE) family.</text>
</comment>
<dbReference type="InterPro" id="IPR013121">
    <property type="entry name" value="Fe_red_NAD-bd_6"/>
</dbReference>
<evidence type="ECO:0000256" key="4">
    <source>
        <dbReference type="ARBA" id="ARBA00022448"/>
    </source>
</evidence>
<dbReference type="SUPFAM" id="SSF52343">
    <property type="entry name" value="Ferredoxin reductase-like, C-terminal NADP-linked domain"/>
    <property type="match status" value="1"/>
</dbReference>
<name>A0A2J6PPE6_9HELO</name>
<evidence type="ECO:0000256" key="9">
    <source>
        <dbReference type="ARBA" id="ARBA00023002"/>
    </source>
</evidence>
<dbReference type="GO" id="GO:0052851">
    <property type="term" value="F:ferric-chelate reductase (NADPH) activity"/>
    <property type="evidence" value="ECO:0007669"/>
    <property type="project" value="UniProtKB-EC"/>
</dbReference>
<dbReference type="GO" id="GO:0015677">
    <property type="term" value="P:copper ion import"/>
    <property type="evidence" value="ECO:0007669"/>
    <property type="project" value="TreeGrafter"/>
</dbReference>
<dbReference type="Pfam" id="PF01794">
    <property type="entry name" value="Ferric_reduct"/>
    <property type="match status" value="1"/>
</dbReference>
<dbReference type="Pfam" id="PF08030">
    <property type="entry name" value="NAD_binding_6"/>
    <property type="match status" value="1"/>
</dbReference>
<protein>
    <recommendedName>
        <fullName evidence="3">ferric-chelate reductase (NADPH)</fullName>
        <ecNumber evidence="3">1.16.1.9</ecNumber>
    </recommendedName>
</protein>
<dbReference type="GO" id="GO:0006826">
    <property type="term" value="P:iron ion transport"/>
    <property type="evidence" value="ECO:0007669"/>
    <property type="project" value="TreeGrafter"/>
</dbReference>
<dbReference type="InterPro" id="IPR051410">
    <property type="entry name" value="Ferric/Cupric_Reductase"/>
</dbReference>
<feature type="transmembrane region" description="Helical" evidence="14">
    <location>
        <begin position="92"/>
        <end position="116"/>
    </location>
</feature>
<evidence type="ECO:0000256" key="8">
    <source>
        <dbReference type="ARBA" id="ARBA00022989"/>
    </source>
</evidence>
<feature type="transmembrane region" description="Helical" evidence="14">
    <location>
        <begin position="136"/>
        <end position="160"/>
    </location>
</feature>
<evidence type="ECO:0000256" key="14">
    <source>
        <dbReference type="SAM" id="Phobius"/>
    </source>
</evidence>
<organism evidence="16 17">
    <name type="scientific">Hyaloscypha hepaticicola</name>
    <dbReference type="NCBI Taxonomy" id="2082293"/>
    <lineage>
        <taxon>Eukaryota</taxon>
        <taxon>Fungi</taxon>
        <taxon>Dikarya</taxon>
        <taxon>Ascomycota</taxon>
        <taxon>Pezizomycotina</taxon>
        <taxon>Leotiomycetes</taxon>
        <taxon>Helotiales</taxon>
        <taxon>Hyaloscyphaceae</taxon>
        <taxon>Hyaloscypha</taxon>
    </lineage>
</organism>
<dbReference type="InterPro" id="IPR017938">
    <property type="entry name" value="Riboflavin_synthase-like_b-brl"/>
</dbReference>
<comment type="catalytic activity">
    <reaction evidence="12">
        <text>2 a Fe(II)-siderophore + NADP(+) + H(+) = 2 a Fe(III)-siderophore + NADPH</text>
        <dbReference type="Rhea" id="RHEA:28795"/>
        <dbReference type="Rhea" id="RHEA-COMP:11342"/>
        <dbReference type="Rhea" id="RHEA-COMP:11344"/>
        <dbReference type="ChEBI" id="CHEBI:15378"/>
        <dbReference type="ChEBI" id="CHEBI:29033"/>
        <dbReference type="ChEBI" id="CHEBI:29034"/>
        <dbReference type="ChEBI" id="CHEBI:57783"/>
        <dbReference type="ChEBI" id="CHEBI:58349"/>
        <dbReference type="EC" id="1.16.1.9"/>
    </reaction>
</comment>
<dbReference type="OrthoDB" id="17725at2759"/>
<dbReference type="SUPFAM" id="SSF63380">
    <property type="entry name" value="Riboflavin synthase domain-like"/>
    <property type="match status" value="1"/>
</dbReference>
<evidence type="ECO:0000256" key="13">
    <source>
        <dbReference type="SAM" id="MobiDB-lite"/>
    </source>
</evidence>
<evidence type="ECO:0000256" key="1">
    <source>
        <dbReference type="ARBA" id="ARBA00004651"/>
    </source>
</evidence>
<gene>
    <name evidence="16" type="ORF">NA56DRAFT_681896</name>
</gene>
<feature type="transmembrane region" description="Helical" evidence="14">
    <location>
        <begin position="181"/>
        <end position="200"/>
    </location>
</feature>
<feature type="domain" description="FAD-binding FR-type" evidence="15">
    <location>
        <begin position="285"/>
        <end position="393"/>
    </location>
</feature>
<keyword evidence="4" id="KW-0813">Transport</keyword>
<keyword evidence="10" id="KW-0406">Ion transport</keyword>
<dbReference type="STRING" id="1745343.A0A2J6PPE6"/>
<feature type="region of interest" description="Disordered" evidence="13">
    <location>
        <begin position="474"/>
        <end position="494"/>
    </location>
</feature>
<dbReference type="GO" id="GO:0006879">
    <property type="term" value="P:intracellular iron ion homeostasis"/>
    <property type="evidence" value="ECO:0007669"/>
    <property type="project" value="TreeGrafter"/>
</dbReference>
<proteinExistence type="inferred from homology"/>
<dbReference type="InterPro" id="IPR013112">
    <property type="entry name" value="FAD-bd_8"/>
</dbReference>
<evidence type="ECO:0000256" key="7">
    <source>
        <dbReference type="ARBA" id="ARBA00022982"/>
    </source>
</evidence>
<dbReference type="Proteomes" id="UP000235672">
    <property type="component" value="Unassembled WGS sequence"/>
</dbReference>
<keyword evidence="5" id="KW-1003">Cell membrane</keyword>
<dbReference type="EC" id="1.16.1.9" evidence="3"/>
<sequence>MPGLPWLDSPVKLHSSRADTCKLTPSQSDHVYGHATVYFMCAVIGIFAIGNIISIISRRSKSRRVGNSSLQKGLATGRFLSYRSFYLHRLKWYSPSIGVMLLGICGAIYFFALTLGPKPYYWPNTKKLSYGSSPPLATRSGCMAVALLPFIMVLSSKLNYIIYLTGISHEKLMVFHRWTSWAMFVLALVHTFLFIAVHIQKGDMMLQWKKRVVYWTGVAALIPQAYLNIMSIGVIRNRFYEFFKATHFLAVGFFNVFFFIHCDFRLTSWDYLITALSLYGATYIFAFFRTAIQSLKAEAKFTLLPDSTIRISIPSKMSWKPGQHVFLRFWALPGLHSYSMHPFTICSLPSSVEMFFFVRPHRGFTGRLKKLVETRYRTMAMSIDGPYGNNGTASKLASSDKALLIAGGSGTGYLLPLLESILQDPISTAEVHITIAVRHFTSANWIVDEFERVLGSHTANRKVQIDIHITDDAAPPIGETKTDEESGKTALGNSGPVVSGSGNIAVIYGQGRPDLKELARRHTMDVAEGTRVAVTSCGPASMGLDVRNACADAQGRILMGKGGAGEVWLHCEAFGW</sequence>
<comment type="subcellular location">
    <subcellularLocation>
        <location evidence="1">Cell membrane</location>
        <topology evidence="1">Multi-pass membrane protein</topology>
    </subcellularLocation>
</comment>
<dbReference type="Gene3D" id="3.40.50.80">
    <property type="entry name" value="Nucleotide-binding domain of ferredoxin-NADP reductase (FNR) module"/>
    <property type="match status" value="1"/>
</dbReference>
<evidence type="ECO:0000256" key="2">
    <source>
        <dbReference type="ARBA" id="ARBA00006278"/>
    </source>
</evidence>
<evidence type="ECO:0000256" key="5">
    <source>
        <dbReference type="ARBA" id="ARBA00022475"/>
    </source>
</evidence>
<dbReference type="EMBL" id="KZ613510">
    <property type="protein sequence ID" value="PMD15892.1"/>
    <property type="molecule type" value="Genomic_DNA"/>
</dbReference>
<dbReference type="Pfam" id="PF08022">
    <property type="entry name" value="FAD_binding_8"/>
    <property type="match status" value="1"/>
</dbReference>
<keyword evidence="6 14" id="KW-0812">Transmembrane</keyword>
<dbReference type="CDD" id="cd06186">
    <property type="entry name" value="NOX_Duox_like_FAD_NADP"/>
    <property type="match status" value="1"/>
</dbReference>
<keyword evidence="11 14" id="KW-0472">Membrane</keyword>
<evidence type="ECO:0000256" key="6">
    <source>
        <dbReference type="ARBA" id="ARBA00022692"/>
    </source>
</evidence>
<dbReference type="AlphaFoldDB" id="A0A2J6PPE6"/>
<evidence type="ECO:0000313" key="17">
    <source>
        <dbReference type="Proteomes" id="UP000235672"/>
    </source>
</evidence>
<reference evidence="16 17" key="1">
    <citation type="submission" date="2016-05" db="EMBL/GenBank/DDBJ databases">
        <title>A degradative enzymes factory behind the ericoid mycorrhizal symbiosis.</title>
        <authorList>
            <consortium name="DOE Joint Genome Institute"/>
            <person name="Martino E."/>
            <person name="Morin E."/>
            <person name="Grelet G."/>
            <person name="Kuo A."/>
            <person name="Kohler A."/>
            <person name="Daghino S."/>
            <person name="Barry K."/>
            <person name="Choi C."/>
            <person name="Cichocki N."/>
            <person name="Clum A."/>
            <person name="Copeland A."/>
            <person name="Hainaut M."/>
            <person name="Haridas S."/>
            <person name="Labutti K."/>
            <person name="Lindquist E."/>
            <person name="Lipzen A."/>
            <person name="Khouja H.-R."/>
            <person name="Murat C."/>
            <person name="Ohm R."/>
            <person name="Olson A."/>
            <person name="Spatafora J."/>
            <person name="Veneault-Fourrey C."/>
            <person name="Henrissat B."/>
            <person name="Grigoriev I."/>
            <person name="Martin F."/>
            <person name="Perotto S."/>
        </authorList>
    </citation>
    <scope>NUCLEOTIDE SEQUENCE [LARGE SCALE GENOMIC DNA]</scope>
    <source>
        <strain evidence="16 17">UAMH 7357</strain>
    </source>
</reference>
<dbReference type="InterPro" id="IPR039261">
    <property type="entry name" value="FNR_nucleotide-bd"/>
</dbReference>
<keyword evidence="9" id="KW-0560">Oxidoreductase</keyword>
<feature type="transmembrane region" description="Helical" evidence="14">
    <location>
        <begin position="212"/>
        <end position="235"/>
    </location>
</feature>
<dbReference type="InterPro" id="IPR017927">
    <property type="entry name" value="FAD-bd_FR_type"/>
</dbReference>